<name>A0A431TVD6_9BACT</name>
<feature type="transmembrane region" description="Helical" evidence="1">
    <location>
        <begin position="138"/>
        <end position="156"/>
    </location>
</feature>
<feature type="transmembrane region" description="Helical" evidence="1">
    <location>
        <begin position="70"/>
        <end position="87"/>
    </location>
</feature>
<evidence type="ECO:0008006" key="4">
    <source>
        <dbReference type="Google" id="ProtNLM"/>
    </source>
</evidence>
<dbReference type="EMBL" id="RXOF01000021">
    <property type="protein sequence ID" value="RTQ45294.1"/>
    <property type="molecule type" value="Genomic_DNA"/>
</dbReference>
<dbReference type="Proteomes" id="UP000282184">
    <property type="component" value="Unassembled WGS sequence"/>
</dbReference>
<keyword evidence="1" id="KW-0472">Membrane</keyword>
<keyword evidence="3" id="KW-1185">Reference proteome</keyword>
<proteinExistence type="predicted"/>
<dbReference type="OrthoDB" id="980055at2"/>
<reference evidence="2 3" key="1">
    <citation type="submission" date="2018-12" db="EMBL/GenBank/DDBJ databases">
        <title>Hymenobacter gummosus sp. nov., isolated from a spring.</title>
        <authorList>
            <person name="Nie L."/>
        </authorList>
    </citation>
    <scope>NUCLEOTIDE SEQUENCE [LARGE SCALE GENOMIC DNA]</scope>
    <source>
        <strain evidence="2 3">KCTC 52166</strain>
    </source>
</reference>
<evidence type="ECO:0000313" key="3">
    <source>
        <dbReference type="Proteomes" id="UP000282184"/>
    </source>
</evidence>
<sequence length="262" mass="29204">MRVSHPVMKQFRSLRSSPEAVLISLSAVTWLLLLTGPASLGLKHCHVSAAGPSAASLAMLLRMNPLSTQLLGWGLMVVAMMLPKLLVPIQVLRRQSLKRHRLVNSVLFVAGYLTTWMLAGLPILAVIIAANLLLPQSYVPAAAALIVALIWQCSPLKQHFLNRGHEHQILVAFGWRAFRGAFTYGFRHGLWCVGAGWALMLFPMLLPQGHNLAMLAMTVVMLSEHLENPRFPKWEFNPRLKLVRYLVAQWRIRFPAPGFKGA</sequence>
<feature type="transmembrane region" description="Helical" evidence="1">
    <location>
        <begin position="177"/>
        <end position="199"/>
    </location>
</feature>
<dbReference type="Pfam" id="PF09948">
    <property type="entry name" value="PpoB2"/>
    <property type="match status" value="1"/>
</dbReference>
<dbReference type="InterPro" id="IPR018688">
    <property type="entry name" value="PpoB2-like"/>
</dbReference>
<accession>A0A431TVD6</accession>
<evidence type="ECO:0000313" key="2">
    <source>
        <dbReference type="EMBL" id="RTQ45294.1"/>
    </source>
</evidence>
<dbReference type="AlphaFoldDB" id="A0A431TVD6"/>
<organism evidence="2 3">
    <name type="scientific">Hymenobacter gummosus</name>
    <dbReference type="NCBI Taxonomy" id="1776032"/>
    <lineage>
        <taxon>Bacteria</taxon>
        <taxon>Pseudomonadati</taxon>
        <taxon>Bacteroidota</taxon>
        <taxon>Cytophagia</taxon>
        <taxon>Cytophagales</taxon>
        <taxon>Hymenobacteraceae</taxon>
        <taxon>Hymenobacter</taxon>
    </lineage>
</organism>
<evidence type="ECO:0000256" key="1">
    <source>
        <dbReference type="SAM" id="Phobius"/>
    </source>
</evidence>
<protein>
    <recommendedName>
        <fullName evidence="4">DUF2182 domain-containing protein</fullName>
    </recommendedName>
</protein>
<gene>
    <name evidence="2" type="ORF">EJV47_25795</name>
</gene>
<comment type="caution">
    <text evidence="2">The sequence shown here is derived from an EMBL/GenBank/DDBJ whole genome shotgun (WGS) entry which is preliminary data.</text>
</comment>
<keyword evidence="1" id="KW-1133">Transmembrane helix</keyword>
<keyword evidence="1" id="KW-0812">Transmembrane</keyword>
<feature type="transmembrane region" description="Helical" evidence="1">
    <location>
        <begin position="107"/>
        <end position="132"/>
    </location>
</feature>